<dbReference type="GO" id="GO:0046872">
    <property type="term" value="F:metal ion binding"/>
    <property type="evidence" value="ECO:0007669"/>
    <property type="project" value="UniProtKB-KW"/>
</dbReference>
<dbReference type="PANTHER" id="PTHR10374:SF30">
    <property type="entry name" value="LACTOYLGLUTATHIONE LYASE"/>
    <property type="match status" value="1"/>
</dbReference>
<feature type="active site" description="Proton donor/acceptor" evidence="12">
    <location>
        <position position="135"/>
    </location>
</feature>
<dbReference type="Gene3D" id="3.10.180.10">
    <property type="entry name" value="2,3-Dihydroxybiphenyl 1,2-Dioxygenase, domain 1"/>
    <property type="match status" value="1"/>
</dbReference>
<keyword evidence="6 13" id="KW-0862">Zinc</keyword>
<reference evidence="15 16" key="1">
    <citation type="submission" date="2019-07" db="EMBL/GenBank/DDBJ databases">
        <title>Litoreibacter alkalisoli sp. nov., isolated from saline-alkaline soil.</title>
        <authorList>
            <person name="Wang S."/>
            <person name="Xu L."/>
            <person name="Xing Y.-T."/>
            <person name="Sun J.-Q."/>
        </authorList>
    </citation>
    <scope>NUCLEOTIDE SEQUENCE [LARGE SCALE GENOMIC DNA]</scope>
    <source>
        <strain evidence="15 16">LN3S51</strain>
        <plasmid evidence="15 16">unnamed1</plasmid>
    </source>
</reference>
<comment type="cofactor">
    <cofactor evidence="1">
        <name>Ni(2+)</name>
        <dbReference type="ChEBI" id="CHEBI:49786"/>
    </cofactor>
</comment>
<comment type="similarity">
    <text evidence="3">Belongs to the glyoxalase I family.</text>
</comment>
<geneLocation type="plasmid" evidence="15 16">
    <name>unnamed1</name>
</geneLocation>
<dbReference type="NCBIfam" id="TIGR00068">
    <property type="entry name" value="glyox_I"/>
    <property type="match status" value="1"/>
</dbReference>
<dbReference type="PANTHER" id="PTHR10374">
    <property type="entry name" value="LACTOYLGLUTATHIONE LYASE GLYOXALASE I"/>
    <property type="match status" value="1"/>
</dbReference>
<dbReference type="OrthoDB" id="4725692at2"/>
<dbReference type="InterPro" id="IPR029068">
    <property type="entry name" value="Glyas_Bleomycin-R_OHBP_Dase"/>
</dbReference>
<feature type="binding site" evidence="13">
    <location>
        <position position="89"/>
    </location>
    <ligand>
        <name>Zn(2+)</name>
        <dbReference type="ChEBI" id="CHEBI:29105"/>
        <note>ligand shared between dimeric partners</note>
    </ligand>
</feature>
<dbReference type="CDD" id="cd07233">
    <property type="entry name" value="GlxI_Zn"/>
    <property type="match status" value="1"/>
</dbReference>
<evidence type="ECO:0000256" key="6">
    <source>
        <dbReference type="ARBA" id="ARBA00022833"/>
    </source>
</evidence>
<evidence type="ECO:0000313" key="16">
    <source>
        <dbReference type="Proteomes" id="UP000318483"/>
    </source>
</evidence>
<keyword evidence="7 15" id="KW-0456">Lyase</keyword>
<dbReference type="Proteomes" id="UP000318483">
    <property type="component" value="Plasmid unnamed1"/>
</dbReference>
<dbReference type="UniPathway" id="UPA00619">
    <property type="reaction ID" value="UER00675"/>
</dbReference>
<evidence type="ECO:0000256" key="12">
    <source>
        <dbReference type="PIRSR" id="PIRSR604361-1"/>
    </source>
</evidence>
<evidence type="ECO:0000256" key="13">
    <source>
        <dbReference type="PIRSR" id="PIRSR604361-3"/>
    </source>
</evidence>
<sequence length="152" mass="17003">MIRVKDPERSLEFYRDVIGMKLIARFDFEEAKFSLYFLDAAANEPPADVTVEEVFSRPGLLELVHNWGSENDPGFRTSSGNEEPKGYGHICLSVPDIEAACAHLDANGVTFRKRLGEGGMKDIVFFEDPDGYWIELVAPGRMRALVGAHRVV</sequence>
<dbReference type="EC" id="4.4.1.5" evidence="4"/>
<evidence type="ECO:0000256" key="9">
    <source>
        <dbReference type="ARBA" id="ARBA00030892"/>
    </source>
</evidence>
<keyword evidence="16" id="KW-1185">Reference proteome</keyword>
<gene>
    <name evidence="15" type="primary">gloA</name>
    <name evidence="15" type="ORF">FPZ52_12995</name>
</gene>
<dbReference type="SUPFAM" id="SSF54593">
    <property type="entry name" value="Glyoxalase/Bleomycin resistance protein/Dihydroxybiphenyl dioxygenase"/>
    <property type="match status" value="1"/>
</dbReference>
<dbReference type="InterPro" id="IPR004360">
    <property type="entry name" value="Glyas_Fos-R_dOase_dom"/>
</dbReference>
<accession>A0A5B8J1M5</accession>
<keyword evidence="15" id="KW-0614">Plasmid</keyword>
<evidence type="ECO:0000256" key="5">
    <source>
        <dbReference type="ARBA" id="ARBA00022723"/>
    </source>
</evidence>
<keyword evidence="5 13" id="KW-0479">Metal-binding</keyword>
<dbReference type="InterPro" id="IPR018146">
    <property type="entry name" value="Glyoxalase_1_CS"/>
</dbReference>
<evidence type="ECO:0000256" key="10">
    <source>
        <dbReference type="ARBA" id="ARBA00032460"/>
    </source>
</evidence>
<dbReference type="PROSITE" id="PS00935">
    <property type="entry name" value="GLYOXALASE_I_2"/>
    <property type="match status" value="1"/>
</dbReference>
<evidence type="ECO:0000313" key="15">
    <source>
        <dbReference type="EMBL" id="QDY70718.1"/>
    </source>
</evidence>
<evidence type="ECO:0000256" key="3">
    <source>
        <dbReference type="ARBA" id="ARBA00010363"/>
    </source>
</evidence>
<feature type="binding site" evidence="13">
    <location>
        <position position="135"/>
    </location>
    <ligand>
        <name>Zn(2+)</name>
        <dbReference type="ChEBI" id="CHEBI:29105"/>
        <note>ligand shared between dimeric partners</note>
    </ligand>
</feature>
<dbReference type="PROSITE" id="PS51819">
    <property type="entry name" value="VOC"/>
    <property type="match status" value="1"/>
</dbReference>
<dbReference type="InterPro" id="IPR004361">
    <property type="entry name" value="Glyoxalase_1"/>
</dbReference>
<comment type="cofactor">
    <cofactor evidence="13">
        <name>Zn(2+)</name>
        <dbReference type="ChEBI" id="CHEBI:29105"/>
    </cofactor>
    <text evidence="13">Binds 1 zinc ion per subunit. In the homodimer, two zinc ions are bound between subunits.</text>
</comment>
<evidence type="ECO:0000259" key="14">
    <source>
        <dbReference type="PROSITE" id="PS51819"/>
    </source>
</evidence>
<dbReference type="GO" id="GO:0004462">
    <property type="term" value="F:lactoylglutathione lyase activity"/>
    <property type="evidence" value="ECO:0007669"/>
    <property type="project" value="UniProtKB-EC"/>
</dbReference>
<protein>
    <recommendedName>
        <fullName evidence="4">lactoylglutathione lyase</fullName>
        <ecNumber evidence="4">4.4.1.5</ecNumber>
    </recommendedName>
    <alternativeName>
        <fullName evidence="9">Aldoketomutase</fullName>
    </alternativeName>
    <alternativeName>
        <fullName evidence="8">Ketone-aldehyde mutase</fullName>
    </alternativeName>
    <alternativeName>
        <fullName evidence="10">Methylglyoxalase</fullName>
    </alternativeName>
    <alternativeName>
        <fullName evidence="11">S-D-lactoylglutathione methylglyoxal lyase</fullName>
    </alternativeName>
</protein>
<evidence type="ECO:0000256" key="1">
    <source>
        <dbReference type="ARBA" id="ARBA00001967"/>
    </source>
</evidence>
<evidence type="ECO:0000256" key="4">
    <source>
        <dbReference type="ARBA" id="ARBA00012081"/>
    </source>
</evidence>
<dbReference type="EMBL" id="CP042262">
    <property type="protein sequence ID" value="QDY70718.1"/>
    <property type="molecule type" value="Genomic_DNA"/>
</dbReference>
<feature type="binding site" evidence="13">
    <location>
        <position position="62"/>
    </location>
    <ligand>
        <name>Zn(2+)</name>
        <dbReference type="ChEBI" id="CHEBI:29105"/>
        <note>ligand shared between dimeric partners</note>
    </ligand>
</feature>
<name>A0A5B8J1M5_9RHOB</name>
<evidence type="ECO:0000256" key="2">
    <source>
        <dbReference type="ARBA" id="ARBA00005008"/>
    </source>
</evidence>
<feature type="domain" description="VOC" evidence="14">
    <location>
        <begin position="1"/>
        <end position="139"/>
    </location>
</feature>
<dbReference type="AlphaFoldDB" id="A0A5B8J1M5"/>
<organism evidence="15 16">
    <name type="scientific">Qingshengfaniella alkalisoli</name>
    <dbReference type="NCBI Taxonomy" id="2599296"/>
    <lineage>
        <taxon>Bacteria</taxon>
        <taxon>Pseudomonadati</taxon>
        <taxon>Pseudomonadota</taxon>
        <taxon>Alphaproteobacteria</taxon>
        <taxon>Rhodobacterales</taxon>
        <taxon>Paracoccaceae</taxon>
        <taxon>Qingshengfaniella</taxon>
    </lineage>
</organism>
<evidence type="ECO:0000256" key="7">
    <source>
        <dbReference type="ARBA" id="ARBA00023239"/>
    </source>
</evidence>
<dbReference type="InterPro" id="IPR037523">
    <property type="entry name" value="VOC_core"/>
</dbReference>
<evidence type="ECO:0000256" key="8">
    <source>
        <dbReference type="ARBA" id="ARBA00030291"/>
    </source>
</evidence>
<dbReference type="Pfam" id="PF00903">
    <property type="entry name" value="Glyoxalase"/>
    <property type="match status" value="1"/>
</dbReference>
<comment type="pathway">
    <text evidence="2">Secondary metabolite metabolism; methylglyoxal degradation; (R)-lactate from methylglyoxal: step 1/2.</text>
</comment>
<dbReference type="KEGG" id="lit:FPZ52_12995"/>
<proteinExistence type="inferred from homology"/>
<evidence type="ECO:0000256" key="11">
    <source>
        <dbReference type="ARBA" id="ARBA00033298"/>
    </source>
</evidence>